<protein>
    <submittedName>
        <fullName evidence="1">Uncharacterized protein</fullName>
    </submittedName>
</protein>
<evidence type="ECO:0000313" key="1">
    <source>
        <dbReference type="EMBL" id="KAF0042767.1"/>
    </source>
</evidence>
<reference evidence="1 2" key="1">
    <citation type="submission" date="2019-06" db="EMBL/GenBank/DDBJ databases">
        <title>Draft genomes of female and male turbot (Scophthalmus maximus).</title>
        <authorList>
            <person name="Xu H."/>
            <person name="Xu X.-W."/>
            <person name="Shao C."/>
            <person name="Chen S."/>
        </authorList>
    </citation>
    <scope>NUCLEOTIDE SEQUENCE [LARGE SCALE GENOMIC DNA]</scope>
    <source>
        <strain evidence="1">Ysfricsl-2016a</strain>
        <tissue evidence="1">Blood</tissue>
    </source>
</reference>
<proteinExistence type="predicted"/>
<sequence>MAADVAVPNTPEMFRYRYQDLKFVEMEVTYMKLISFVSVDGDGGKIQARFEDSANIQKIEKETLGERVALFHSGPENFQLHVNPSTASVLQRRQHIAHRTL</sequence>
<comment type="caution">
    <text evidence="1">The sequence shown here is derived from an EMBL/GenBank/DDBJ whole genome shotgun (WGS) entry which is preliminary data.</text>
</comment>
<dbReference type="EMBL" id="VEVO01000004">
    <property type="protein sequence ID" value="KAF0042767.1"/>
    <property type="molecule type" value="Genomic_DNA"/>
</dbReference>
<accession>A0A6A4T8U1</accession>
<dbReference type="Proteomes" id="UP000438429">
    <property type="component" value="Unassembled WGS sequence"/>
</dbReference>
<name>A0A6A4T8U1_SCOMX</name>
<evidence type="ECO:0000313" key="2">
    <source>
        <dbReference type="Proteomes" id="UP000438429"/>
    </source>
</evidence>
<organism evidence="1 2">
    <name type="scientific">Scophthalmus maximus</name>
    <name type="common">Turbot</name>
    <name type="synonym">Psetta maxima</name>
    <dbReference type="NCBI Taxonomy" id="52904"/>
    <lineage>
        <taxon>Eukaryota</taxon>
        <taxon>Metazoa</taxon>
        <taxon>Chordata</taxon>
        <taxon>Craniata</taxon>
        <taxon>Vertebrata</taxon>
        <taxon>Euteleostomi</taxon>
        <taxon>Actinopterygii</taxon>
        <taxon>Neopterygii</taxon>
        <taxon>Teleostei</taxon>
        <taxon>Neoteleostei</taxon>
        <taxon>Acanthomorphata</taxon>
        <taxon>Carangaria</taxon>
        <taxon>Pleuronectiformes</taxon>
        <taxon>Pleuronectoidei</taxon>
        <taxon>Scophthalmidae</taxon>
        <taxon>Scophthalmus</taxon>
    </lineage>
</organism>
<gene>
    <name evidence="1" type="ORF">F2P81_004104</name>
</gene>
<dbReference type="AlphaFoldDB" id="A0A6A4T8U1"/>